<dbReference type="AlphaFoldDB" id="A0A1N5W3S2"/>
<feature type="transmembrane region" description="Helical" evidence="1">
    <location>
        <begin position="26"/>
        <end position="48"/>
    </location>
</feature>
<gene>
    <name evidence="2" type="ORF">CSP5_1615</name>
</gene>
<accession>A0A1N5W3S2</accession>
<protein>
    <submittedName>
        <fullName evidence="2">Multipass membrane protein</fullName>
    </submittedName>
</protein>
<keyword evidence="1" id="KW-1133">Transmembrane helix</keyword>
<reference evidence="2 3" key="1">
    <citation type="submission" date="2016-04" db="EMBL/GenBank/DDBJ databases">
        <authorList>
            <person name="Evans L.H."/>
            <person name="Alamgir A."/>
            <person name="Owens N."/>
            <person name="Weber N.D."/>
            <person name="Virtaneva K."/>
            <person name="Barbian K."/>
            <person name="Babar A."/>
            <person name="Rosenke K."/>
        </authorList>
    </citation>
    <scope>NUCLEOTIDE SEQUENCE [LARGE SCALE GENOMIC DNA]</scope>
    <source>
        <strain evidence="3">S5(T) (JCM 30642 \VKM B-2941)</strain>
    </source>
</reference>
<dbReference type="EMBL" id="LT671858">
    <property type="protein sequence ID" value="SIM79075.1"/>
    <property type="molecule type" value="Genomic_DNA"/>
</dbReference>
<dbReference type="Proteomes" id="UP000195607">
    <property type="component" value="Chromosome I"/>
</dbReference>
<feature type="transmembrane region" description="Helical" evidence="1">
    <location>
        <begin position="60"/>
        <end position="81"/>
    </location>
</feature>
<dbReference type="GeneID" id="41588856"/>
<feature type="transmembrane region" description="Helical" evidence="1">
    <location>
        <begin position="137"/>
        <end position="158"/>
    </location>
</feature>
<sequence>MEITGNRINLPLSMKAIHETMQIKKYLILFITIAALLTALYFILLPMLPFGAFFLPAVRFITPIQIFFAFAMGILFSLLIVTALRSHSYGLKINKGMGATSILTSIVNVFCCTPIIPTLIGILGASSPFVFQYSPPIQHFFAVDYPIFYIISILMLTYSILKTASSLGCCNLDVVRRENVISRKQEA</sequence>
<proteinExistence type="predicted"/>
<evidence type="ECO:0000256" key="1">
    <source>
        <dbReference type="SAM" id="Phobius"/>
    </source>
</evidence>
<organism evidence="2 3">
    <name type="scientific">Cuniculiplasma divulgatum</name>
    <dbReference type="NCBI Taxonomy" id="1673428"/>
    <lineage>
        <taxon>Archaea</taxon>
        <taxon>Methanobacteriati</taxon>
        <taxon>Thermoplasmatota</taxon>
        <taxon>Thermoplasmata</taxon>
        <taxon>Thermoplasmatales</taxon>
        <taxon>Cuniculiplasmataceae</taxon>
        <taxon>Cuniculiplasma</taxon>
    </lineage>
</organism>
<keyword evidence="1" id="KW-0472">Membrane</keyword>
<feature type="transmembrane region" description="Helical" evidence="1">
    <location>
        <begin position="102"/>
        <end position="125"/>
    </location>
</feature>
<dbReference type="RefSeq" id="WP_148690040.1">
    <property type="nucleotide sequence ID" value="NZ_LT671858.1"/>
</dbReference>
<evidence type="ECO:0000313" key="3">
    <source>
        <dbReference type="Proteomes" id="UP000195607"/>
    </source>
</evidence>
<keyword evidence="1" id="KW-0812">Transmembrane</keyword>
<evidence type="ECO:0000313" key="2">
    <source>
        <dbReference type="EMBL" id="SIM79075.1"/>
    </source>
</evidence>
<name>A0A1N5W3S2_9ARCH</name>